<feature type="region of interest" description="Disordered" evidence="1">
    <location>
        <begin position="71"/>
        <end position="92"/>
    </location>
</feature>
<name>A0A8S2EJ81_9BILA</name>
<evidence type="ECO:0000313" key="3">
    <source>
        <dbReference type="EMBL" id="CAF3989272.1"/>
    </source>
</evidence>
<dbReference type="Proteomes" id="UP000682733">
    <property type="component" value="Unassembled WGS sequence"/>
</dbReference>
<protein>
    <recommendedName>
        <fullName evidence="5">Reverse transcriptase domain-containing protein</fullName>
    </recommendedName>
</protein>
<organism evidence="2 4">
    <name type="scientific">Didymodactylos carnosus</name>
    <dbReference type="NCBI Taxonomy" id="1234261"/>
    <lineage>
        <taxon>Eukaryota</taxon>
        <taxon>Metazoa</taxon>
        <taxon>Spiralia</taxon>
        <taxon>Gnathifera</taxon>
        <taxon>Rotifera</taxon>
        <taxon>Eurotatoria</taxon>
        <taxon>Bdelloidea</taxon>
        <taxon>Philodinida</taxon>
        <taxon>Philodinidae</taxon>
        <taxon>Didymodactylos</taxon>
    </lineage>
</organism>
<dbReference type="Proteomes" id="UP000677228">
    <property type="component" value="Unassembled WGS sequence"/>
</dbReference>
<reference evidence="2" key="1">
    <citation type="submission" date="2021-02" db="EMBL/GenBank/DDBJ databases">
        <authorList>
            <person name="Nowell W R."/>
        </authorList>
    </citation>
    <scope>NUCLEOTIDE SEQUENCE</scope>
</reference>
<dbReference type="EMBL" id="CAJNOK010013111">
    <property type="protein sequence ID" value="CAF1177974.1"/>
    <property type="molecule type" value="Genomic_DNA"/>
</dbReference>
<feature type="non-terminal residue" evidence="2">
    <location>
        <position position="1"/>
    </location>
</feature>
<evidence type="ECO:0000256" key="1">
    <source>
        <dbReference type="SAM" id="MobiDB-lite"/>
    </source>
</evidence>
<gene>
    <name evidence="2" type="ORF">OVA965_LOCUS22913</name>
    <name evidence="3" type="ORF">TMI583_LOCUS23630</name>
</gene>
<sequence length="623" mass="71765">VSDCFFYFRDFNMAMTNAKRMKKYREKLKKDKVKYEVMKAKARDRNNSIRTKLTGTRLAEFRAKNKMRQKKFRENKKNSVVDKPSPSSFKSHQSFGKALKKVTSSLPKCDLKKKVVIQYVAQSLGLIPKSMHKRTALQLADKLKNDVHNFYLRDDVSYQLPGKKDTIVVKEDDGSKVTYQKRILFNNLCENYELFKEENNNVSLSRSSFAELRPPFVVQKAALAHRNCLCLYHENVCLLLKSLGKYVDGRFCSSLQMFTDNMVCSTNNEECMFGSCSLCEDFFTEKVEENVSDGNARITWSQWINENGRAEKKEFLGSVDEAVLLKSKVEYFLFHVYIKREQLKFFEKLKAEVSDEKIVLQVDFAENFNMKEQDEIQKAHWNSKPLSIFTAYVWSKNENFSFALPSLDVTHDKFVVDAAFEIILNHVLTVLPNVKEVDCFSDGVVDGIGGTVKRLVWSAILAGGVCRSAEDFIKIAKAKTKKPNTPLRPIIASIHAPATRISQFLDKLLAPIYLRVARKTTYINGYDLIRALEKYASEGRLLPTTLFVTFDVADLYTMIPRQGALEALMRFLVKHLHHGRIGTLSINDIMRMARLVLDTNYLAYQDKSIIYRFDVELWDRCSP</sequence>
<evidence type="ECO:0000313" key="4">
    <source>
        <dbReference type="Proteomes" id="UP000677228"/>
    </source>
</evidence>
<dbReference type="AlphaFoldDB" id="A0A8S2EJ81"/>
<dbReference type="PANTHER" id="PTHR46601:SF2">
    <property type="entry name" value="UBIQUITIN-LIKE PROTEASE FAMILY PROFILE DOMAIN-CONTAINING PROTEIN"/>
    <property type="match status" value="1"/>
</dbReference>
<proteinExistence type="predicted"/>
<dbReference type="EMBL" id="CAJOBA010034639">
    <property type="protein sequence ID" value="CAF3989272.1"/>
    <property type="molecule type" value="Genomic_DNA"/>
</dbReference>
<accession>A0A8S2EJ81</accession>
<evidence type="ECO:0008006" key="5">
    <source>
        <dbReference type="Google" id="ProtNLM"/>
    </source>
</evidence>
<evidence type="ECO:0000313" key="2">
    <source>
        <dbReference type="EMBL" id="CAF1177974.1"/>
    </source>
</evidence>
<comment type="caution">
    <text evidence="2">The sequence shown here is derived from an EMBL/GenBank/DDBJ whole genome shotgun (WGS) entry which is preliminary data.</text>
</comment>
<dbReference type="PANTHER" id="PTHR46601">
    <property type="entry name" value="ULP_PROTEASE DOMAIN-CONTAINING PROTEIN"/>
    <property type="match status" value="1"/>
</dbReference>